<dbReference type="GO" id="GO:0006281">
    <property type="term" value="P:DNA repair"/>
    <property type="evidence" value="ECO:0007669"/>
    <property type="project" value="EnsemblFungi"/>
</dbReference>
<gene>
    <name evidence="1" type="primary">NCAS0G03300</name>
    <name evidence="1" type="ordered locus">NCAS_0G03300</name>
</gene>
<dbReference type="HOGENOM" id="CLU_071344_0_0_1"/>
<dbReference type="GO" id="GO:0005829">
    <property type="term" value="C:cytosol"/>
    <property type="evidence" value="ECO:0007669"/>
    <property type="project" value="EnsemblFungi"/>
</dbReference>
<dbReference type="AlphaFoldDB" id="G0VII2"/>
<dbReference type="GO" id="GO:0006337">
    <property type="term" value="P:nucleosome disassembly"/>
    <property type="evidence" value="ECO:0007669"/>
    <property type="project" value="EnsemblFungi"/>
</dbReference>
<dbReference type="GO" id="GO:1990453">
    <property type="term" value="C:nucleosome disassembly/reassembly complex"/>
    <property type="evidence" value="ECO:0007669"/>
    <property type="project" value="EnsemblFungi"/>
</dbReference>
<dbReference type="OrthoDB" id="4029425at2759"/>
<keyword evidence="2" id="KW-1185">Reference proteome</keyword>
<dbReference type="GO" id="GO:0035267">
    <property type="term" value="C:NuA4 histone acetyltransferase complex"/>
    <property type="evidence" value="ECO:0007669"/>
    <property type="project" value="EnsemblFungi"/>
</dbReference>
<dbReference type="PRINTS" id="PR02067">
    <property type="entry name" value="PROTEINEAF5"/>
</dbReference>
<reference evidence="1 2" key="1">
    <citation type="journal article" date="2011" name="Proc. Natl. Acad. Sci. U.S.A.">
        <title>Evolutionary erosion of yeast sex chromosomes by mating-type switching accidents.</title>
        <authorList>
            <person name="Gordon J.L."/>
            <person name="Armisen D."/>
            <person name="Proux-Wera E."/>
            <person name="Oheigeartaigh S.S."/>
            <person name="Byrne K.P."/>
            <person name="Wolfe K.H."/>
        </authorList>
    </citation>
    <scope>NUCLEOTIDE SEQUENCE [LARGE SCALE GENOMIC DNA]</scope>
    <source>
        <strain evidence="2">ATCC 76901 / BCRC 22586 / CBS 4309 / NBRC 1992 / NRRL Y-12630</strain>
    </source>
</reference>
<reference key="2">
    <citation type="submission" date="2011-08" db="EMBL/GenBank/DDBJ databases">
        <title>Genome sequence of Naumovozyma castellii.</title>
        <authorList>
            <person name="Gordon J.L."/>
            <person name="Armisen D."/>
            <person name="Proux-Wera E."/>
            <person name="OhEigeartaigh S.S."/>
            <person name="Byrne K.P."/>
            <person name="Wolfe K.H."/>
        </authorList>
    </citation>
    <scope>NUCLEOTIDE SEQUENCE</scope>
    <source>
        <strain>Type strain:CBS 4309</strain>
    </source>
</reference>
<dbReference type="KEGG" id="ncs:NCAS_0G03300"/>
<dbReference type="InParanoid" id="G0VII2"/>
<dbReference type="RefSeq" id="XP_003677569.1">
    <property type="nucleotide sequence ID" value="XM_003677521.1"/>
</dbReference>
<dbReference type="eggNOG" id="ENOG502S0AH">
    <property type="taxonomic scope" value="Eukaryota"/>
</dbReference>
<evidence type="ECO:0000313" key="2">
    <source>
        <dbReference type="Proteomes" id="UP000001640"/>
    </source>
</evidence>
<dbReference type="OMA" id="IIEIEMI"/>
<name>G0VII2_NAUCA</name>
<dbReference type="GO" id="GO:0032968">
    <property type="term" value="P:positive regulation of transcription elongation by RNA polymerase II"/>
    <property type="evidence" value="ECO:0007669"/>
    <property type="project" value="EnsemblFungi"/>
</dbReference>
<dbReference type="EMBL" id="HE576758">
    <property type="protein sequence ID" value="CCC71217.1"/>
    <property type="molecule type" value="Genomic_DNA"/>
</dbReference>
<accession>G0VII2</accession>
<dbReference type="Proteomes" id="UP000001640">
    <property type="component" value="Chromosome 7"/>
</dbReference>
<dbReference type="FunCoup" id="G0VII2">
    <property type="interactions" value="143"/>
</dbReference>
<dbReference type="GeneID" id="96904882"/>
<sequence>MEPIITELLVLQLIYTFLLNELKEERGAIKENDVEIEDDESLIIPHIKISLVKITNEVQNNVLINEILQYTNDENETSKLNINDILRIIENSFVPSIFKVSLMNGQLNFQNLKLMEVKKLIMGKYLQFRTKQLDEIQKLDDDIIGKLNISSSSPNVTTAMTSSAAKSSSGNNIIDPKREKLLKLYRDTVLNRLQSKNKLLDELYLNLEKEGNYHKIVHKIIEIEMIKNETPRSVHYLQLILQRSISDGIMSSYTGSKTWEIARQVQVDFDDTVQFMRRALE</sequence>
<evidence type="ECO:0000313" key="1">
    <source>
        <dbReference type="EMBL" id="CCC71217.1"/>
    </source>
</evidence>
<proteinExistence type="predicted"/>
<protein>
    <submittedName>
        <fullName evidence="1">Uncharacterized protein</fullName>
    </submittedName>
</protein>
<organism evidence="1 2">
    <name type="scientific">Naumovozyma castellii</name>
    <name type="common">Yeast</name>
    <name type="synonym">Saccharomyces castellii</name>
    <dbReference type="NCBI Taxonomy" id="27288"/>
    <lineage>
        <taxon>Eukaryota</taxon>
        <taxon>Fungi</taxon>
        <taxon>Dikarya</taxon>
        <taxon>Ascomycota</taxon>
        <taxon>Saccharomycotina</taxon>
        <taxon>Saccharomycetes</taxon>
        <taxon>Saccharomycetales</taxon>
        <taxon>Saccharomycetaceae</taxon>
        <taxon>Naumovozyma</taxon>
    </lineage>
</organism>
<dbReference type="InterPro" id="IPR026226">
    <property type="entry name" value="EAF5"/>
</dbReference>
<dbReference type="STRING" id="1064592.G0VII2"/>
<dbReference type="GO" id="GO:0006335">
    <property type="term" value="P:DNA replication-dependent chromatin assembly"/>
    <property type="evidence" value="ECO:0007669"/>
    <property type="project" value="EnsemblFungi"/>
</dbReference>